<sequence>MANIACAFTLREIEKLNTVLDSLVFYFSIEFLPNTLSGKPRVAFRLKTLTAEEDKYRKAGYPPTYRVCRMSMVHTRSRKGELEIELLPDVKGETEGLAAGVPAFDLSADAVAAFYFRVNHPPMKLGQWLDILEGHRRSLDGSDLTYFKFTRGIDLGGSTVLNGCRDFMRL</sequence>
<evidence type="ECO:0000313" key="1">
    <source>
        <dbReference type="EMBL" id="ROW00677.1"/>
    </source>
</evidence>
<name>A0A423WBD2_CYTCH</name>
<proteinExistence type="predicted"/>
<gene>
    <name evidence="1" type="ORF">VSDG_03413</name>
</gene>
<keyword evidence="2" id="KW-1185">Reference proteome</keyword>
<organism evidence="1 2">
    <name type="scientific">Cytospora chrysosperma</name>
    <name type="common">Cytospora canker fungus</name>
    <name type="synonym">Sphaeria chrysosperma</name>
    <dbReference type="NCBI Taxonomy" id="252740"/>
    <lineage>
        <taxon>Eukaryota</taxon>
        <taxon>Fungi</taxon>
        <taxon>Dikarya</taxon>
        <taxon>Ascomycota</taxon>
        <taxon>Pezizomycotina</taxon>
        <taxon>Sordariomycetes</taxon>
        <taxon>Sordariomycetidae</taxon>
        <taxon>Diaporthales</taxon>
        <taxon>Cytosporaceae</taxon>
        <taxon>Cytospora</taxon>
    </lineage>
</organism>
<evidence type="ECO:0000313" key="2">
    <source>
        <dbReference type="Proteomes" id="UP000284375"/>
    </source>
</evidence>
<comment type="caution">
    <text evidence="1">The sequence shown here is derived from an EMBL/GenBank/DDBJ whole genome shotgun (WGS) entry which is preliminary data.</text>
</comment>
<accession>A0A423WBD2</accession>
<reference evidence="1 2" key="1">
    <citation type="submission" date="2015-09" db="EMBL/GenBank/DDBJ databases">
        <title>Host preference determinants of Valsa canker pathogens revealed by comparative genomics.</title>
        <authorList>
            <person name="Yin Z."/>
            <person name="Huang L."/>
        </authorList>
    </citation>
    <scope>NUCLEOTIDE SEQUENCE [LARGE SCALE GENOMIC DNA]</scope>
    <source>
        <strain evidence="1 2">YSFL</strain>
    </source>
</reference>
<dbReference type="EMBL" id="LJZO01000008">
    <property type="protein sequence ID" value="ROW00677.1"/>
    <property type="molecule type" value="Genomic_DNA"/>
</dbReference>
<dbReference type="AlphaFoldDB" id="A0A423WBD2"/>
<dbReference type="Proteomes" id="UP000284375">
    <property type="component" value="Unassembled WGS sequence"/>
</dbReference>
<protein>
    <submittedName>
        <fullName evidence="1">Uncharacterized protein</fullName>
    </submittedName>
</protein>